<protein>
    <submittedName>
        <fullName evidence="3">Replication factor A</fullName>
    </submittedName>
</protein>
<keyword evidence="4" id="KW-1185">Reference proteome</keyword>
<dbReference type="Gene3D" id="2.40.50.140">
    <property type="entry name" value="Nucleic acid-binding proteins"/>
    <property type="match status" value="4"/>
</dbReference>
<dbReference type="CDD" id="cd04491">
    <property type="entry name" value="SoSSB_OBF"/>
    <property type="match status" value="1"/>
</dbReference>
<dbReference type="Pfam" id="PF08646">
    <property type="entry name" value="Rep_fac-A_C"/>
    <property type="match status" value="1"/>
</dbReference>
<sequence>MDFEETIQKIIEKTGRARNDIKKLIQEQIEELSGLIDEEGAIVIVAKNLGIDLKSNQEAANMEVDQKIIDLKPRMNANTVGRIVEIEDIRKFNKKDGSQGVLLPFIIEDTSNMIRCLAWGENHAQILQENGFSSGEIVRIVNGFIKEGRTGALEIHIGGKSRIQLQPDNVDYKLIPDGKNSSKISITPLGKISIKMPYVNIQGIVSSIFPPKEFSRKDGSKGKRASIAISENENSVYITFWGDHCEKINDIVEGHTVQITRLTPKPNYKDNSKIDLTATSNTTIIIQNGGNINHSSAKPNAQPGQIITIQELNTKGGFGSIEGKIQDIDDIKTINLRDGSQKNILKFVLADKTDAIRVNVWGEKIPETPLKVGDVLSIESLMAKINSYSNQMEATLTRNGVITQIDKIIETNKTIAPIASKNAFQKLDRKNIEDITEPEFYEFKGSIIKEINRITTYSACSTCNRKYENCKCDNPGDQVNRMIINLLLDDESSTIRATLMGERAEKFIGEKTDRIVELQEGGELESFLKERNKSLVGKEFVFRGKARFSNYSESYEISINSFEELNVEMEASRILSLLE</sequence>
<evidence type="ECO:0000313" key="4">
    <source>
        <dbReference type="Proteomes" id="UP001208689"/>
    </source>
</evidence>
<dbReference type="InterPro" id="IPR051231">
    <property type="entry name" value="SOSS-B"/>
</dbReference>
<evidence type="ECO:0000259" key="2">
    <source>
        <dbReference type="Pfam" id="PF08646"/>
    </source>
</evidence>
<evidence type="ECO:0000313" key="3">
    <source>
        <dbReference type="EMBL" id="UYP46381.1"/>
    </source>
</evidence>
<keyword evidence="1" id="KW-0238">DNA-binding</keyword>
<gene>
    <name evidence="3" type="ORF">NEF87_002666</name>
</gene>
<evidence type="ECO:0000256" key="1">
    <source>
        <dbReference type="ARBA" id="ARBA00023125"/>
    </source>
</evidence>
<accession>A0ABY6HUW6</accession>
<dbReference type="EMBL" id="CP104013">
    <property type="protein sequence ID" value="UYP46381.1"/>
    <property type="molecule type" value="Genomic_DNA"/>
</dbReference>
<dbReference type="PANTHER" id="PTHR13356">
    <property type="entry name" value="OB FOLD NUCLEIC ACID BINDING PROTEIN-RELATED"/>
    <property type="match status" value="1"/>
</dbReference>
<dbReference type="PANTHER" id="PTHR13356:SF0">
    <property type="entry name" value="SOSS COMPLEX SUBUNIT B HOMOLOG"/>
    <property type="match status" value="1"/>
</dbReference>
<dbReference type="Proteomes" id="UP001208689">
    <property type="component" value="Chromosome"/>
</dbReference>
<dbReference type="InterPro" id="IPR013955">
    <property type="entry name" value="Rep_factor-A_C"/>
</dbReference>
<organism evidence="3 4">
    <name type="scientific">Candidatus Lokiarchaeum ossiferum</name>
    <dbReference type="NCBI Taxonomy" id="2951803"/>
    <lineage>
        <taxon>Archaea</taxon>
        <taxon>Promethearchaeati</taxon>
        <taxon>Promethearchaeota</taxon>
        <taxon>Promethearchaeia</taxon>
        <taxon>Promethearchaeales</taxon>
        <taxon>Promethearchaeaceae</taxon>
        <taxon>Candidatus Lokiarchaeum</taxon>
    </lineage>
</organism>
<feature type="domain" description="Replication factor A C-terminal" evidence="2">
    <location>
        <begin position="442"/>
        <end position="571"/>
    </location>
</feature>
<name>A0ABY6HUW6_9ARCH</name>
<proteinExistence type="predicted"/>
<dbReference type="SUPFAM" id="SSF50249">
    <property type="entry name" value="Nucleic acid-binding proteins"/>
    <property type="match status" value="4"/>
</dbReference>
<dbReference type="InterPro" id="IPR012340">
    <property type="entry name" value="NA-bd_OB-fold"/>
</dbReference>
<reference evidence="3" key="1">
    <citation type="submission" date="2022-09" db="EMBL/GenBank/DDBJ databases">
        <title>Actin cytoskeleton and complex cell architecture in an #Asgard archaeon.</title>
        <authorList>
            <person name="Ponce Toledo R.I."/>
            <person name="Schleper C."/>
            <person name="Rodrigues Oliveira T."/>
            <person name="Wollweber F."/>
            <person name="Xu J."/>
            <person name="Rittmann S."/>
            <person name="Klingl A."/>
            <person name="Pilhofer M."/>
        </authorList>
    </citation>
    <scope>NUCLEOTIDE SEQUENCE</scope>
    <source>
        <strain evidence="3">B-35</strain>
    </source>
</reference>